<evidence type="ECO:0000313" key="1">
    <source>
        <dbReference type="EMBL" id="KKM72966.1"/>
    </source>
</evidence>
<comment type="caution">
    <text evidence="1">The sequence shown here is derived from an EMBL/GenBank/DDBJ whole genome shotgun (WGS) entry which is preliminary data.</text>
</comment>
<organism evidence="1">
    <name type="scientific">marine sediment metagenome</name>
    <dbReference type="NCBI Taxonomy" id="412755"/>
    <lineage>
        <taxon>unclassified sequences</taxon>
        <taxon>metagenomes</taxon>
        <taxon>ecological metagenomes</taxon>
    </lineage>
</organism>
<dbReference type="CDD" id="cd04508">
    <property type="entry name" value="Tudor_SF"/>
    <property type="match status" value="1"/>
</dbReference>
<dbReference type="EMBL" id="LAZR01009378">
    <property type="protein sequence ID" value="KKM72966.1"/>
    <property type="molecule type" value="Genomic_DNA"/>
</dbReference>
<proteinExistence type="predicted"/>
<sequence>MAMKHVRIGEVDTPEEVAREINKVIDSLNHAEAKLEQLASGQRIPSVGEIAVVSEDGQFYAGIVTEVPETGFFEIEFFDGDAGCYGVEDLVCNIKKGAEDA</sequence>
<protein>
    <submittedName>
        <fullName evidence="1">Uncharacterized protein</fullName>
    </submittedName>
</protein>
<gene>
    <name evidence="1" type="ORF">LCGC14_1415220</name>
</gene>
<accession>A0A0F9KE71</accession>
<reference evidence="1" key="1">
    <citation type="journal article" date="2015" name="Nature">
        <title>Complex archaea that bridge the gap between prokaryotes and eukaryotes.</title>
        <authorList>
            <person name="Spang A."/>
            <person name="Saw J.H."/>
            <person name="Jorgensen S.L."/>
            <person name="Zaremba-Niedzwiedzka K."/>
            <person name="Martijn J."/>
            <person name="Lind A.E."/>
            <person name="van Eijk R."/>
            <person name="Schleper C."/>
            <person name="Guy L."/>
            <person name="Ettema T.J."/>
        </authorList>
    </citation>
    <scope>NUCLEOTIDE SEQUENCE</scope>
</reference>
<dbReference type="Gene3D" id="2.30.30.140">
    <property type="match status" value="1"/>
</dbReference>
<dbReference type="AlphaFoldDB" id="A0A0F9KE71"/>
<name>A0A0F9KE71_9ZZZZ</name>